<protein>
    <submittedName>
        <fullName evidence="1">Uncharacterized protein</fullName>
    </submittedName>
</protein>
<proteinExistence type="predicted"/>
<dbReference type="Proteomes" id="UP000313359">
    <property type="component" value="Unassembled WGS sequence"/>
</dbReference>
<evidence type="ECO:0000313" key="1">
    <source>
        <dbReference type="EMBL" id="RPD55662.1"/>
    </source>
</evidence>
<accession>A0A5C2RVN7</accession>
<dbReference type="EMBL" id="ML122293">
    <property type="protein sequence ID" value="RPD55662.1"/>
    <property type="molecule type" value="Genomic_DNA"/>
</dbReference>
<evidence type="ECO:0000313" key="2">
    <source>
        <dbReference type="Proteomes" id="UP000313359"/>
    </source>
</evidence>
<name>A0A5C2RVN7_9APHY</name>
<keyword evidence="2" id="KW-1185">Reference proteome</keyword>
<dbReference type="OrthoDB" id="2746132at2759"/>
<dbReference type="AlphaFoldDB" id="A0A5C2RVN7"/>
<reference evidence="1" key="1">
    <citation type="journal article" date="2018" name="Genome Biol. Evol.">
        <title>Genomics and development of Lentinus tigrinus, a white-rot wood-decaying mushroom with dimorphic fruiting bodies.</title>
        <authorList>
            <person name="Wu B."/>
            <person name="Xu Z."/>
            <person name="Knudson A."/>
            <person name="Carlson A."/>
            <person name="Chen N."/>
            <person name="Kovaka S."/>
            <person name="LaButti K."/>
            <person name="Lipzen A."/>
            <person name="Pennachio C."/>
            <person name="Riley R."/>
            <person name="Schakwitz W."/>
            <person name="Umezawa K."/>
            <person name="Ohm R.A."/>
            <person name="Grigoriev I.V."/>
            <person name="Nagy L.G."/>
            <person name="Gibbons J."/>
            <person name="Hibbett D."/>
        </authorList>
    </citation>
    <scope>NUCLEOTIDE SEQUENCE [LARGE SCALE GENOMIC DNA]</scope>
    <source>
        <strain evidence="1">ALCF2SS1-6</strain>
    </source>
</reference>
<sequence length="190" mass="21190">MVASTGSSSPARPYSSRARVTPRVAVPLPFSDACVSNRIAFNSQGCRGISLGDWAKLAERGKTSLGIDDPHEPLDELLSSEDQFLFQNHWPGYDPRTCYLDLPAPVAAGQRAFTKVDVLDLVCQALTDWVLKITNCRQIECREPEWAIGLKQITFKHIYVTSVVEVKGYVSKWVPVLEIDPRAFRPLCQL</sequence>
<gene>
    <name evidence="1" type="ORF">L227DRAFT_509601</name>
</gene>
<organism evidence="1 2">
    <name type="scientific">Lentinus tigrinus ALCF2SS1-6</name>
    <dbReference type="NCBI Taxonomy" id="1328759"/>
    <lineage>
        <taxon>Eukaryota</taxon>
        <taxon>Fungi</taxon>
        <taxon>Dikarya</taxon>
        <taxon>Basidiomycota</taxon>
        <taxon>Agaricomycotina</taxon>
        <taxon>Agaricomycetes</taxon>
        <taxon>Polyporales</taxon>
        <taxon>Polyporaceae</taxon>
        <taxon>Lentinus</taxon>
    </lineage>
</organism>